<accession>A0A915E661</accession>
<feature type="signal peptide" evidence="3">
    <location>
        <begin position="1"/>
        <end position="16"/>
    </location>
</feature>
<reference evidence="6" key="1">
    <citation type="submission" date="2022-11" db="UniProtKB">
        <authorList>
            <consortium name="WormBaseParasite"/>
        </authorList>
    </citation>
    <scope>IDENTIFICATION</scope>
</reference>
<dbReference type="PROSITE" id="PS51670">
    <property type="entry name" value="SHKT"/>
    <property type="match status" value="2"/>
</dbReference>
<feature type="compositionally biased region" description="Low complexity" evidence="2">
    <location>
        <begin position="57"/>
        <end position="69"/>
    </location>
</feature>
<evidence type="ECO:0000313" key="5">
    <source>
        <dbReference type="Proteomes" id="UP000887574"/>
    </source>
</evidence>
<feature type="chain" id="PRO_5037248917" evidence="3">
    <location>
        <begin position="17"/>
        <end position="302"/>
    </location>
</feature>
<keyword evidence="5" id="KW-1185">Reference proteome</keyword>
<evidence type="ECO:0000256" key="1">
    <source>
        <dbReference type="PROSITE-ProRule" id="PRU01005"/>
    </source>
</evidence>
<name>A0A915E661_9BILA</name>
<keyword evidence="1" id="KW-1015">Disulfide bond</keyword>
<evidence type="ECO:0000259" key="4">
    <source>
        <dbReference type="PROSITE" id="PS51670"/>
    </source>
</evidence>
<comment type="caution">
    <text evidence="1">Lacks conserved residue(s) required for the propagation of feature annotation.</text>
</comment>
<feature type="disulfide bond" evidence="1">
    <location>
        <begin position="157"/>
        <end position="191"/>
    </location>
</feature>
<evidence type="ECO:0000256" key="3">
    <source>
        <dbReference type="SAM" id="SignalP"/>
    </source>
</evidence>
<protein>
    <submittedName>
        <fullName evidence="6">ShKT domain-containing protein</fullName>
    </submittedName>
</protein>
<evidence type="ECO:0000256" key="2">
    <source>
        <dbReference type="SAM" id="MobiDB-lite"/>
    </source>
</evidence>
<feature type="disulfide bond" evidence="1">
    <location>
        <begin position="117"/>
        <end position="151"/>
    </location>
</feature>
<dbReference type="SMART" id="SM00254">
    <property type="entry name" value="ShKT"/>
    <property type="match status" value="2"/>
</dbReference>
<organism evidence="5 6">
    <name type="scientific">Ditylenchus dipsaci</name>
    <dbReference type="NCBI Taxonomy" id="166011"/>
    <lineage>
        <taxon>Eukaryota</taxon>
        <taxon>Metazoa</taxon>
        <taxon>Ecdysozoa</taxon>
        <taxon>Nematoda</taxon>
        <taxon>Chromadorea</taxon>
        <taxon>Rhabditida</taxon>
        <taxon>Tylenchina</taxon>
        <taxon>Tylenchomorpha</taxon>
        <taxon>Sphaerularioidea</taxon>
        <taxon>Anguinidae</taxon>
        <taxon>Anguininae</taxon>
        <taxon>Ditylenchus</taxon>
    </lineage>
</organism>
<feature type="domain" description="ShKT" evidence="4">
    <location>
        <begin position="157"/>
        <end position="191"/>
    </location>
</feature>
<evidence type="ECO:0000313" key="6">
    <source>
        <dbReference type="WBParaSite" id="jg26610"/>
    </source>
</evidence>
<feature type="region of interest" description="Disordered" evidence="2">
    <location>
        <begin position="43"/>
        <end position="114"/>
    </location>
</feature>
<dbReference type="Pfam" id="PF01549">
    <property type="entry name" value="ShK"/>
    <property type="match status" value="2"/>
</dbReference>
<dbReference type="Proteomes" id="UP000887574">
    <property type="component" value="Unplaced"/>
</dbReference>
<proteinExistence type="predicted"/>
<sequence length="302" mass="33717">MFLLFLLLSTRASLTAESGNDLDSTSPTEVRITTINEEQLTTEASEHNESTHQPYSPLNHPQPLLQNLPHHPRTAHLRWQLPPTACHPPPNEDEPSTTIDPKASTTPKPEEDETGVCVDKHDLCKFWSSIGECESNKDWMKDNCAISCDKCNGTALCLDRHRLCPFWSSINECETNAVWMLVNCARACKACKANSFSDKIPPNNGDFEFEESDCTFTSTHEDISSRRTVSATDVRNSNANFGCVSTLGNANCKKNLCFHLKFRSFDGTCNNMDKPLLVLHLCLLPGLKNLFTMTLSLLQVLL</sequence>
<dbReference type="AlphaFoldDB" id="A0A915E661"/>
<dbReference type="WBParaSite" id="jg26610">
    <property type="protein sequence ID" value="jg26610"/>
    <property type="gene ID" value="jg26610"/>
</dbReference>
<feature type="compositionally biased region" description="Polar residues" evidence="2">
    <location>
        <begin position="96"/>
        <end position="107"/>
    </location>
</feature>
<feature type="domain" description="ShKT" evidence="4">
    <location>
        <begin position="117"/>
        <end position="151"/>
    </location>
</feature>
<dbReference type="InterPro" id="IPR003582">
    <property type="entry name" value="ShKT_dom"/>
</dbReference>
<keyword evidence="3" id="KW-0732">Signal</keyword>